<dbReference type="EnsemblPlants" id="AVESA.00010b.r2.5AG0858630.1">
    <property type="protein sequence ID" value="AVESA.00010b.r2.5AG0858630.1.CDS.1"/>
    <property type="gene ID" value="AVESA.00010b.r2.5AG0858630"/>
</dbReference>
<proteinExistence type="predicted"/>
<name>A0ACD5XPA0_AVESA</name>
<protein>
    <submittedName>
        <fullName evidence="1">Uncharacterized protein</fullName>
    </submittedName>
</protein>
<keyword evidence="2" id="KW-1185">Reference proteome</keyword>
<reference evidence="1" key="1">
    <citation type="submission" date="2021-05" db="EMBL/GenBank/DDBJ databases">
        <authorList>
            <person name="Scholz U."/>
            <person name="Mascher M."/>
            <person name="Fiebig A."/>
        </authorList>
    </citation>
    <scope>NUCLEOTIDE SEQUENCE [LARGE SCALE GENOMIC DNA]</scope>
</reference>
<organism evidence="1 2">
    <name type="scientific">Avena sativa</name>
    <name type="common">Oat</name>
    <dbReference type="NCBI Taxonomy" id="4498"/>
    <lineage>
        <taxon>Eukaryota</taxon>
        <taxon>Viridiplantae</taxon>
        <taxon>Streptophyta</taxon>
        <taxon>Embryophyta</taxon>
        <taxon>Tracheophyta</taxon>
        <taxon>Spermatophyta</taxon>
        <taxon>Magnoliopsida</taxon>
        <taxon>Liliopsida</taxon>
        <taxon>Poales</taxon>
        <taxon>Poaceae</taxon>
        <taxon>BOP clade</taxon>
        <taxon>Pooideae</taxon>
        <taxon>Poodae</taxon>
        <taxon>Poeae</taxon>
        <taxon>Poeae Chloroplast Group 1 (Aveneae type)</taxon>
        <taxon>Aveninae</taxon>
        <taxon>Avena</taxon>
    </lineage>
</organism>
<accession>A0ACD5XPA0</accession>
<dbReference type="Proteomes" id="UP001732700">
    <property type="component" value="Chromosome 5A"/>
</dbReference>
<evidence type="ECO:0000313" key="2">
    <source>
        <dbReference type="Proteomes" id="UP001732700"/>
    </source>
</evidence>
<reference evidence="1" key="2">
    <citation type="submission" date="2025-09" db="UniProtKB">
        <authorList>
            <consortium name="EnsemblPlants"/>
        </authorList>
    </citation>
    <scope>IDENTIFICATION</scope>
</reference>
<sequence length="247" mass="28695">MYRSAKEIWDFLRVMHAAVCEPKLDFFWAEMDFFALGEHETPNDMYTRLNNLVNEMKGLGCKEMTDSYVVRKMLRVMTPRNSSLVTLIREKPNFEQLTPRDVLATFLLYDMLQKESGIMSDYASPSSSKKVKISLKAKRVLMEESSDDENDQDQEKSQQFMREVALLAKKIGSLLGKKGYEARSNFSDKSELGKSKRYCYHCGDPNHFIADCPKKEEDKKEQEGRWYKGKPLHNKGKPYMEDPKARA</sequence>
<evidence type="ECO:0000313" key="1">
    <source>
        <dbReference type="EnsemblPlants" id="AVESA.00010b.r2.5AG0858630.1.CDS.1"/>
    </source>
</evidence>